<dbReference type="EMBL" id="JAANBB010000138">
    <property type="protein sequence ID" value="KAF7548814.1"/>
    <property type="molecule type" value="Genomic_DNA"/>
</dbReference>
<dbReference type="AlphaFoldDB" id="A0A9P5H4Q4"/>
<organism evidence="1 2">
    <name type="scientific">Cylindrodendrum hubeiense</name>
    <dbReference type="NCBI Taxonomy" id="595255"/>
    <lineage>
        <taxon>Eukaryota</taxon>
        <taxon>Fungi</taxon>
        <taxon>Dikarya</taxon>
        <taxon>Ascomycota</taxon>
        <taxon>Pezizomycotina</taxon>
        <taxon>Sordariomycetes</taxon>
        <taxon>Hypocreomycetidae</taxon>
        <taxon>Hypocreales</taxon>
        <taxon>Nectriaceae</taxon>
        <taxon>Cylindrodendrum</taxon>
    </lineage>
</organism>
<dbReference type="OrthoDB" id="4818326at2759"/>
<dbReference type="Proteomes" id="UP000722485">
    <property type="component" value="Unassembled WGS sequence"/>
</dbReference>
<evidence type="ECO:0000313" key="1">
    <source>
        <dbReference type="EMBL" id="KAF7548814.1"/>
    </source>
</evidence>
<proteinExistence type="predicted"/>
<reference evidence="1" key="1">
    <citation type="submission" date="2020-03" db="EMBL/GenBank/DDBJ databases">
        <title>Draft Genome Sequence of Cylindrodendrum hubeiense.</title>
        <authorList>
            <person name="Buettner E."/>
            <person name="Kellner H."/>
        </authorList>
    </citation>
    <scope>NUCLEOTIDE SEQUENCE</scope>
    <source>
        <strain evidence="1">IHI 201604</strain>
    </source>
</reference>
<evidence type="ECO:0000313" key="2">
    <source>
        <dbReference type="Proteomes" id="UP000722485"/>
    </source>
</evidence>
<sequence length="406" mass="43310">MTCTTAKAAVAFCLAALDPDTLQPLAQWTASNRTTVSTYWQIMGDNIVLPTIEGVIVELERVGTGSHTTFRNIREIDLSNRIARGSMLAMAGYTDDGNLWFAATPAPLVGVFGTNSSTIGYIDRAGGIHSVALDNHVIENGIAVNGKAIYVVTGPSGTEDHANAAGYLYAFQVDVNDGVKISYKERYSAGSGIKPGGLARGSGATPGLLGQRYIALTDNADEQVNLKVYRQVGAMVDNQSNFVCSIPLFKSNASGNEASLTTHYDGTTYSAMITNSYNSPSVLDATSDINGKQNDLSVASPGVSRIQITEDGTCSLVWELPVRATMTTLSTSNGLLYAYTQDNDLAKKGKYVWYVAAFDYATGVEVWRHRIGAGGIFNPGMSHIQLGPNNRIYEGVVGGLTWLEDA</sequence>
<name>A0A9P5H4Q4_9HYPO</name>
<keyword evidence="2" id="KW-1185">Reference proteome</keyword>
<accession>A0A9P5H4Q4</accession>
<protein>
    <submittedName>
        <fullName evidence="1">Uncharacterized protein</fullName>
    </submittedName>
</protein>
<comment type="caution">
    <text evidence="1">The sequence shown here is derived from an EMBL/GenBank/DDBJ whole genome shotgun (WGS) entry which is preliminary data.</text>
</comment>
<gene>
    <name evidence="1" type="ORF">G7Z17_g6803</name>
</gene>